<dbReference type="EMBL" id="BJOD01000021">
    <property type="protein sequence ID" value="GED26270.1"/>
    <property type="molecule type" value="Genomic_DNA"/>
</dbReference>
<reference evidence="2 3" key="1">
    <citation type="submission" date="2018-10" db="EMBL/GenBank/DDBJ databases">
        <title>Phylogenomics of Brevibacillus.</title>
        <authorList>
            <person name="Dunlap C."/>
        </authorList>
    </citation>
    <scope>NUCLEOTIDE SEQUENCE [LARGE SCALE GENOMIC DNA]</scope>
    <source>
        <strain evidence="2 3">NRRL NRS 1219</strain>
    </source>
</reference>
<dbReference type="RefSeq" id="WP_007784945.1">
    <property type="nucleotide sequence ID" value="NZ_JACLCJ010000007.1"/>
</dbReference>
<gene>
    <name evidence="1" type="ORF">BAG01nite_23720</name>
    <name evidence="2" type="ORF">EB820_04240</name>
</gene>
<evidence type="ECO:0008006" key="5">
    <source>
        <dbReference type="Google" id="ProtNLM"/>
    </source>
</evidence>
<keyword evidence="4" id="KW-1185">Reference proteome</keyword>
<evidence type="ECO:0000313" key="3">
    <source>
        <dbReference type="Proteomes" id="UP000276178"/>
    </source>
</evidence>
<dbReference type="OrthoDB" id="1097360at2"/>
<dbReference type="Proteomes" id="UP000276178">
    <property type="component" value="Unassembled WGS sequence"/>
</dbReference>
<dbReference type="Pfam" id="PF12784">
    <property type="entry name" value="PDDEXK_2"/>
    <property type="match status" value="1"/>
</dbReference>
<evidence type="ECO:0000313" key="4">
    <source>
        <dbReference type="Proteomes" id="UP000317180"/>
    </source>
</evidence>
<organism evidence="2 3">
    <name type="scientific">Brevibacillus agri</name>
    <dbReference type="NCBI Taxonomy" id="51101"/>
    <lineage>
        <taxon>Bacteria</taxon>
        <taxon>Bacillati</taxon>
        <taxon>Bacillota</taxon>
        <taxon>Bacilli</taxon>
        <taxon>Bacillales</taxon>
        <taxon>Paenibacillaceae</taxon>
        <taxon>Brevibacillus</taxon>
    </lineage>
</organism>
<protein>
    <recommendedName>
        <fullName evidence="5">Rpn family recombination-promoting nuclease/putative transposase</fullName>
    </recommendedName>
</protein>
<dbReference type="Proteomes" id="UP000317180">
    <property type="component" value="Unassembled WGS sequence"/>
</dbReference>
<comment type="caution">
    <text evidence="2">The sequence shown here is derived from an EMBL/GenBank/DDBJ whole genome shotgun (WGS) entry which is preliminary data.</text>
</comment>
<dbReference type="EMBL" id="RHHN01000013">
    <property type="protein sequence ID" value="RNB59257.1"/>
    <property type="molecule type" value="Genomic_DNA"/>
</dbReference>
<reference evidence="1 4" key="2">
    <citation type="submission" date="2019-06" db="EMBL/GenBank/DDBJ databases">
        <title>Whole genome shotgun sequence of Brevibacillus agri NBRC 15538.</title>
        <authorList>
            <person name="Hosoyama A."/>
            <person name="Uohara A."/>
            <person name="Ohji S."/>
            <person name="Ichikawa N."/>
        </authorList>
    </citation>
    <scope>NUCLEOTIDE SEQUENCE [LARGE SCALE GENOMIC DNA]</scope>
    <source>
        <strain evidence="1 4">NBRC 15538</strain>
    </source>
</reference>
<name>A0A3M8B8D6_9BACL</name>
<dbReference type="AlphaFoldDB" id="A0A3M8B8D6"/>
<proteinExistence type="predicted"/>
<evidence type="ECO:0000313" key="1">
    <source>
        <dbReference type="EMBL" id="GED26270.1"/>
    </source>
</evidence>
<sequence>MTKRMNPIVDFVFKRIFGTEENKDLLLSFLNATLKPEEGKELKESSWLIRTSTPIRSETRLPSSM</sequence>
<accession>A0A3M8B8D6</accession>
<evidence type="ECO:0000313" key="2">
    <source>
        <dbReference type="EMBL" id="RNB59257.1"/>
    </source>
</evidence>